<proteinExistence type="predicted"/>
<evidence type="ECO:0000313" key="3">
    <source>
        <dbReference type="Proteomes" id="UP000324897"/>
    </source>
</evidence>
<feature type="region of interest" description="Disordered" evidence="1">
    <location>
        <begin position="100"/>
        <end position="130"/>
    </location>
</feature>
<feature type="compositionally biased region" description="Basic and acidic residues" evidence="1">
    <location>
        <begin position="118"/>
        <end position="130"/>
    </location>
</feature>
<dbReference type="Gramene" id="TVU43585">
    <property type="protein sequence ID" value="TVU43585"/>
    <property type="gene ID" value="EJB05_10065"/>
</dbReference>
<gene>
    <name evidence="2" type="ORF">EJB05_10065</name>
</gene>
<accession>A0A5J9W6J8</accession>
<feature type="non-terminal residue" evidence="2">
    <location>
        <position position="1"/>
    </location>
</feature>
<dbReference type="Proteomes" id="UP000324897">
    <property type="component" value="Unassembled WGS sequence"/>
</dbReference>
<dbReference type="AlphaFoldDB" id="A0A5J9W6J8"/>
<comment type="caution">
    <text evidence="2">The sequence shown here is derived from an EMBL/GenBank/DDBJ whole genome shotgun (WGS) entry which is preliminary data.</text>
</comment>
<sequence length="130" mass="14082">MAAVRLAEQAARGPGAWLRFAARRQAEGEVDGGAVQLQQSISIWLSVLSVLDDGGADAKGEVLQELGAMNWPWSGSAAARSRGGRRCMILNLPLPDFVSSQQPCTRDGEPQELAVETTDERTEILKQQYD</sequence>
<evidence type="ECO:0000256" key="1">
    <source>
        <dbReference type="SAM" id="MobiDB-lite"/>
    </source>
</evidence>
<name>A0A5J9W6J8_9POAL</name>
<protein>
    <submittedName>
        <fullName evidence="2">Uncharacterized protein</fullName>
    </submittedName>
</protein>
<reference evidence="2 3" key="1">
    <citation type="journal article" date="2019" name="Sci. Rep.">
        <title>A high-quality genome of Eragrostis curvula grass provides insights into Poaceae evolution and supports new strategies to enhance forage quality.</title>
        <authorList>
            <person name="Carballo J."/>
            <person name="Santos B.A.C.M."/>
            <person name="Zappacosta D."/>
            <person name="Garbus I."/>
            <person name="Selva J.P."/>
            <person name="Gallo C.A."/>
            <person name="Diaz A."/>
            <person name="Albertini E."/>
            <person name="Caccamo M."/>
            <person name="Echenique V."/>
        </authorList>
    </citation>
    <scope>NUCLEOTIDE SEQUENCE [LARGE SCALE GENOMIC DNA]</scope>
    <source>
        <strain evidence="3">cv. Victoria</strain>
        <tissue evidence="2">Leaf</tissue>
    </source>
</reference>
<evidence type="ECO:0000313" key="2">
    <source>
        <dbReference type="EMBL" id="TVU43585.1"/>
    </source>
</evidence>
<dbReference type="EMBL" id="RWGY01000005">
    <property type="protein sequence ID" value="TVU43585.1"/>
    <property type="molecule type" value="Genomic_DNA"/>
</dbReference>
<keyword evidence="3" id="KW-1185">Reference proteome</keyword>
<organism evidence="2 3">
    <name type="scientific">Eragrostis curvula</name>
    <name type="common">weeping love grass</name>
    <dbReference type="NCBI Taxonomy" id="38414"/>
    <lineage>
        <taxon>Eukaryota</taxon>
        <taxon>Viridiplantae</taxon>
        <taxon>Streptophyta</taxon>
        <taxon>Embryophyta</taxon>
        <taxon>Tracheophyta</taxon>
        <taxon>Spermatophyta</taxon>
        <taxon>Magnoliopsida</taxon>
        <taxon>Liliopsida</taxon>
        <taxon>Poales</taxon>
        <taxon>Poaceae</taxon>
        <taxon>PACMAD clade</taxon>
        <taxon>Chloridoideae</taxon>
        <taxon>Eragrostideae</taxon>
        <taxon>Eragrostidinae</taxon>
        <taxon>Eragrostis</taxon>
    </lineage>
</organism>